<evidence type="ECO:0000313" key="2">
    <source>
        <dbReference type="EMBL" id="OPC83493.1"/>
    </source>
</evidence>
<dbReference type="RefSeq" id="WP_078977780.1">
    <property type="nucleotide sequence ID" value="NZ_MWQN01000001.1"/>
</dbReference>
<dbReference type="InterPro" id="IPR017853">
    <property type="entry name" value="GH"/>
</dbReference>
<dbReference type="EMBL" id="MWQN01000001">
    <property type="protein sequence ID" value="OPC83493.1"/>
    <property type="molecule type" value="Genomic_DNA"/>
</dbReference>
<proteinExistence type="predicted"/>
<accession>A0A1T3P338</accession>
<dbReference type="Gene3D" id="3.20.20.80">
    <property type="entry name" value="Glycosidases"/>
    <property type="match status" value="1"/>
</dbReference>
<feature type="region of interest" description="Disordered" evidence="1">
    <location>
        <begin position="1"/>
        <end position="21"/>
    </location>
</feature>
<dbReference type="SUPFAM" id="SSF51445">
    <property type="entry name" value="(Trans)glycosidases"/>
    <property type="match status" value="1"/>
</dbReference>
<keyword evidence="3" id="KW-1185">Reference proteome</keyword>
<name>A0A1T3P338_9ACTN</name>
<dbReference type="Proteomes" id="UP000190037">
    <property type="component" value="Unassembled WGS sequence"/>
</dbReference>
<dbReference type="InterPro" id="IPR006311">
    <property type="entry name" value="TAT_signal"/>
</dbReference>
<comment type="caution">
    <text evidence="2">The sequence shown here is derived from an EMBL/GenBank/DDBJ whole genome shotgun (WGS) entry which is preliminary data.</text>
</comment>
<dbReference type="STRING" id="159449.B4N89_23430"/>
<dbReference type="PROSITE" id="PS51318">
    <property type="entry name" value="TAT"/>
    <property type="match status" value="1"/>
</dbReference>
<evidence type="ECO:0000256" key="1">
    <source>
        <dbReference type="SAM" id="MobiDB-lite"/>
    </source>
</evidence>
<dbReference type="AlphaFoldDB" id="A0A1T3P338"/>
<evidence type="ECO:0000313" key="3">
    <source>
        <dbReference type="Proteomes" id="UP000190037"/>
    </source>
</evidence>
<organism evidence="2 3">
    <name type="scientific">Embleya scabrispora</name>
    <dbReference type="NCBI Taxonomy" id="159449"/>
    <lineage>
        <taxon>Bacteria</taxon>
        <taxon>Bacillati</taxon>
        <taxon>Actinomycetota</taxon>
        <taxon>Actinomycetes</taxon>
        <taxon>Kitasatosporales</taxon>
        <taxon>Streptomycetaceae</taxon>
        <taxon>Embleya</taxon>
    </lineage>
</organism>
<sequence>MSADQHSPEPPDAAPDHPALAPRAGLHRRGFLTGAVATGVAGVAGAAGIAGAATPASAGATTAAPVTISAPGISLTAGADGQISVRDGAGTERIRLTRFMTKDTVAGLQPTTGGTPSPITLPDGRAAIRVDYTLAAAANGITVRAVLDVAPNRAHLRWEVGGSTTLVPAGFMFGRTVLAPTAPEAFVALTAWNRDAGGGIPYETNTGVVYRETWADTNAYFRLAGTTPAWTNATWIHAPGTVTPTGAVTEADLVLGAMRPAAAGTTGSGRPLGVEVWTDRPFSLWDQGGVPMPLHAEVANGGTTARPVQLSWWARDFDGAVLGSGTVSGTVAAGATWTRTFTVTAPAHGIVFTEVCATSGPDEAFARTNLTVLPPFDYQAGADSMFGIANYPWLLQPSTPAVLDLMRRIGIKRVRISYDGGPGLPPATLDAAGLAHNIELAGIPLGGTTAQVAAWADTNTAKAIGANADWFEVANEINKPWMSGQTAAAYVRDGLHPVRDRLTAAGAPTKVLNAGLAGMDYVWTENFRNAGGWDLIDGFAFHPGRGNFTPDYAPAPADWTMGDNGTYWNFLGGLRKAREVIAAYGPKELWLTEAYACTKPNSWWHDTYRHAAENVLLTLALAKAEGVRCVNWYQLHDSVLGKPQWADPANSEYHYGLMHRDLGAKPSMLAYATAARVLDRATFVRWLTPANPDLKGLLFDSPDGPISILWSRKDGYTLNPTHPTDSGWFPAPEPWVDPWPTKTTLSVQAAGTTVREVDCIGRERTLTATGGRVGVRLDGAPRIYHGLTSTPEATA</sequence>
<evidence type="ECO:0008006" key="4">
    <source>
        <dbReference type="Google" id="ProtNLM"/>
    </source>
</evidence>
<protein>
    <recommendedName>
        <fullName evidence="4">Asl1-like glycosyl hydrolase catalytic domain-containing protein</fullName>
    </recommendedName>
</protein>
<reference evidence="2 3" key="1">
    <citation type="submission" date="2017-03" db="EMBL/GenBank/DDBJ databases">
        <title>Draft genome sequence of Streptomyces scabrisporus NF3, endophyte isolated from Amphipterygium adstringens.</title>
        <authorList>
            <person name="Vazquez M."/>
            <person name="Ceapa C.D."/>
            <person name="Rodriguez Luna D."/>
            <person name="Sanchez Esquivel S."/>
        </authorList>
    </citation>
    <scope>NUCLEOTIDE SEQUENCE [LARGE SCALE GENOMIC DNA]</scope>
    <source>
        <strain evidence="2 3">NF3</strain>
    </source>
</reference>
<gene>
    <name evidence="2" type="ORF">B4N89_23430</name>
</gene>